<dbReference type="AlphaFoldDB" id="D5BRC4"/>
<feature type="domain" description="SnoaL-like" evidence="1">
    <location>
        <begin position="11"/>
        <end position="116"/>
    </location>
</feature>
<dbReference type="RefSeq" id="WP_013045450.1">
    <property type="nucleotide sequence ID" value="NC_014010.1"/>
</dbReference>
<dbReference type="eggNOG" id="COG3631">
    <property type="taxonomic scope" value="Bacteria"/>
</dbReference>
<dbReference type="Pfam" id="PF12680">
    <property type="entry name" value="SnoaL_2"/>
    <property type="match status" value="1"/>
</dbReference>
<keyword evidence="3" id="KW-1185">Reference proteome</keyword>
<dbReference type="Proteomes" id="UP000007460">
    <property type="component" value="Chromosome"/>
</dbReference>
<proteinExistence type="predicted"/>
<name>D5BRC4_PUNMI</name>
<gene>
    <name evidence="2" type="ordered locus">SAR116_0579</name>
</gene>
<dbReference type="HOGENOM" id="CLU_122429_1_0_5"/>
<sequence length="148" mass="17026">MKAKQRTDIIQAYVAAFTNLRSDNIDTLLSLVDNDVRFSDPFNDVQSKDSFCAIFEHMFKTCDKPRFSVTDIAYSDQLAYLRWEMTARLKSWPKSDLFLSGMSEIHIGEDGLITAHVDHWDSASQLLAKLPVIKTLMRPILRLFRIPV</sequence>
<dbReference type="EMBL" id="CP001751">
    <property type="protein sequence ID" value="ADE38821.1"/>
    <property type="molecule type" value="Genomic_DNA"/>
</dbReference>
<protein>
    <recommendedName>
        <fullName evidence="1">SnoaL-like domain-containing protein</fullName>
    </recommendedName>
</protein>
<dbReference type="InterPro" id="IPR037401">
    <property type="entry name" value="SnoaL-like"/>
</dbReference>
<organism evidence="2 3">
    <name type="scientific">Puniceispirillum marinum (strain IMCC1322)</name>
    <dbReference type="NCBI Taxonomy" id="488538"/>
    <lineage>
        <taxon>Bacteria</taxon>
        <taxon>Pseudomonadati</taxon>
        <taxon>Pseudomonadota</taxon>
        <taxon>Alphaproteobacteria</taxon>
        <taxon>Candidatus Puniceispirillales</taxon>
        <taxon>Candidatus Puniceispirillaceae</taxon>
        <taxon>Candidatus Puniceispirillum</taxon>
    </lineage>
</organism>
<dbReference type="KEGG" id="apb:SAR116_0579"/>
<evidence type="ECO:0000313" key="2">
    <source>
        <dbReference type="EMBL" id="ADE38821.1"/>
    </source>
</evidence>
<dbReference type="InterPro" id="IPR032710">
    <property type="entry name" value="NTF2-like_dom_sf"/>
</dbReference>
<evidence type="ECO:0000259" key="1">
    <source>
        <dbReference type="Pfam" id="PF12680"/>
    </source>
</evidence>
<evidence type="ECO:0000313" key="3">
    <source>
        <dbReference type="Proteomes" id="UP000007460"/>
    </source>
</evidence>
<dbReference type="Gene3D" id="3.10.450.50">
    <property type="match status" value="1"/>
</dbReference>
<reference evidence="2 3" key="1">
    <citation type="journal article" date="2010" name="J. Bacteriol.">
        <title>Complete genome sequence of "Candidatus Puniceispirillum marinum" IMCC1322, a representative of the SAR116 clade in the Alphaproteobacteria.</title>
        <authorList>
            <person name="Oh H.M."/>
            <person name="Kwon K.K."/>
            <person name="Kang I."/>
            <person name="Kang S.G."/>
            <person name="Lee J.H."/>
            <person name="Kim S.J."/>
            <person name="Cho J.C."/>
        </authorList>
    </citation>
    <scope>NUCLEOTIDE SEQUENCE [LARGE SCALE GENOMIC DNA]</scope>
    <source>
        <strain evidence="2 3">IMCC1322</strain>
    </source>
</reference>
<dbReference type="OrthoDB" id="1115105at2"/>
<dbReference type="SUPFAM" id="SSF54427">
    <property type="entry name" value="NTF2-like"/>
    <property type="match status" value="1"/>
</dbReference>
<accession>D5BRC4</accession>
<dbReference type="STRING" id="488538.SAR116_0579"/>